<protein>
    <submittedName>
        <fullName evidence="1">Uncharacterized protein</fullName>
    </submittedName>
</protein>
<comment type="caution">
    <text evidence="1">The sequence shown here is derived from an EMBL/GenBank/DDBJ whole genome shotgun (WGS) entry which is preliminary data.</text>
</comment>
<keyword evidence="2" id="KW-1185">Reference proteome</keyword>
<gene>
    <name evidence="1" type="ORF">CEXT_381191</name>
</gene>
<dbReference type="Proteomes" id="UP001054945">
    <property type="component" value="Unassembled WGS sequence"/>
</dbReference>
<dbReference type="AlphaFoldDB" id="A0AAV4WQ70"/>
<sequence>MIKSKINSWATTRSAIFFFETRHPECIAVVCIYNQKYRSLLFCQPRQDLRLEKKKKRKDLKKYFEKKKKKKKLFLEDKHGNSSRLLPSCCHFEVLPK</sequence>
<organism evidence="1 2">
    <name type="scientific">Caerostris extrusa</name>
    <name type="common">Bark spider</name>
    <name type="synonym">Caerostris bankana</name>
    <dbReference type="NCBI Taxonomy" id="172846"/>
    <lineage>
        <taxon>Eukaryota</taxon>
        <taxon>Metazoa</taxon>
        <taxon>Ecdysozoa</taxon>
        <taxon>Arthropoda</taxon>
        <taxon>Chelicerata</taxon>
        <taxon>Arachnida</taxon>
        <taxon>Araneae</taxon>
        <taxon>Araneomorphae</taxon>
        <taxon>Entelegynae</taxon>
        <taxon>Araneoidea</taxon>
        <taxon>Araneidae</taxon>
        <taxon>Caerostris</taxon>
    </lineage>
</organism>
<name>A0AAV4WQ70_CAEEX</name>
<proteinExistence type="predicted"/>
<reference evidence="1 2" key="1">
    <citation type="submission" date="2021-06" db="EMBL/GenBank/DDBJ databases">
        <title>Caerostris extrusa draft genome.</title>
        <authorList>
            <person name="Kono N."/>
            <person name="Arakawa K."/>
        </authorList>
    </citation>
    <scope>NUCLEOTIDE SEQUENCE [LARGE SCALE GENOMIC DNA]</scope>
</reference>
<evidence type="ECO:0000313" key="2">
    <source>
        <dbReference type="Proteomes" id="UP001054945"/>
    </source>
</evidence>
<dbReference type="EMBL" id="BPLR01016611">
    <property type="protein sequence ID" value="GIY85075.1"/>
    <property type="molecule type" value="Genomic_DNA"/>
</dbReference>
<evidence type="ECO:0000313" key="1">
    <source>
        <dbReference type="EMBL" id="GIY85075.1"/>
    </source>
</evidence>
<accession>A0AAV4WQ70</accession>